<comment type="caution">
    <text evidence="7">The sequence shown here is derived from an EMBL/GenBank/DDBJ whole genome shotgun (WGS) entry which is preliminary data.</text>
</comment>
<keyword evidence="3" id="KW-0813">Transport</keyword>
<dbReference type="Gene3D" id="3.10.105.10">
    <property type="entry name" value="Dipeptide-binding Protein, Domain 3"/>
    <property type="match status" value="1"/>
</dbReference>
<feature type="signal peptide" evidence="5">
    <location>
        <begin position="1"/>
        <end position="21"/>
    </location>
</feature>
<comment type="subcellular location">
    <subcellularLocation>
        <location evidence="1">Periplasm</location>
    </subcellularLocation>
</comment>
<protein>
    <submittedName>
        <fullName evidence="7">ABC transporter substrate-binding protein</fullName>
    </submittedName>
</protein>
<dbReference type="PANTHER" id="PTHR30290">
    <property type="entry name" value="PERIPLASMIC BINDING COMPONENT OF ABC TRANSPORTER"/>
    <property type="match status" value="1"/>
</dbReference>
<feature type="domain" description="Solute-binding protein family 5" evidence="6">
    <location>
        <begin position="76"/>
        <end position="455"/>
    </location>
</feature>
<evidence type="ECO:0000256" key="1">
    <source>
        <dbReference type="ARBA" id="ARBA00004418"/>
    </source>
</evidence>
<dbReference type="InterPro" id="IPR000914">
    <property type="entry name" value="SBP_5_dom"/>
</dbReference>
<feature type="chain" id="PRO_5047108082" evidence="5">
    <location>
        <begin position="22"/>
        <end position="543"/>
    </location>
</feature>
<name>A0ABW2IJD3_9PROT</name>
<dbReference type="Proteomes" id="UP001596492">
    <property type="component" value="Unassembled WGS sequence"/>
</dbReference>
<dbReference type="Gene3D" id="3.90.76.10">
    <property type="entry name" value="Dipeptide-binding Protein, Domain 1"/>
    <property type="match status" value="1"/>
</dbReference>
<evidence type="ECO:0000256" key="2">
    <source>
        <dbReference type="ARBA" id="ARBA00005695"/>
    </source>
</evidence>
<dbReference type="InterPro" id="IPR030678">
    <property type="entry name" value="Peptide/Ni-bd"/>
</dbReference>
<dbReference type="RefSeq" id="WP_382166146.1">
    <property type="nucleotide sequence ID" value="NZ_JBHTBR010000002.1"/>
</dbReference>
<dbReference type="PIRSF" id="PIRSF002741">
    <property type="entry name" value="MppA"/>
    <property type="match status" value="1"/>
</dbReference>
<proteinExistence type="inferred from homology"/>
<gene>
    <name evidence="7" type="ORF">ACFQS8_04900</name>
</gene>
<evidence type="ECO:0000259" key="6">
    <source>
        <dbReference type="Pfam" id="PF00496"/>
    </source>
</evidence>
<dbReference type="InterPro" id="IPR039424">
    <property type="entry name" value="SBP_5"/>
</dbReference>
<keyword evidence="4 5" id="KW-0732">Signal</keyword>
<evidence type="ECO:0000256" key="5">
    <source>
        <dbReference type="SAM" id="SignalP"/>
    </source>
</evidence>
<dbReference type="Gene3D" id="3.40.190.10">
    <property type="entry name" value="Periplasmic binding protein-like II"/>
    <property type="match status" value="1"/>
</dbReference>
<dbReference type="SUPFAM" id="SSF53850">
    <property type="entry name" value="Periplasmic binding protein-like II"/>
    <property type="match status" value="1"/>
</dbReference>
<evidence type="ECO:0000313" key="7">
    <source>
        <dbReference type="EMBL" id="MFC7290942.1"/>
    </source>
</evidence>
<dbReference type="PROSITE" id="PS51257">
    <property type="entry name" value="PROKAR_LIPOPROTEIN"/>
    <property type="match status" value="1"/>
</dbReference>
<dbReference type="Pfam" id="PF00496">
    <property type="entry name" value="SBP_bac_5"/>
    <property type="match status" value="1"/>
</dbReference>
<dbReference type="PANTHER" id="PTHR30290:SF10">
    <property type="entry name" value="PERIPLASMIC OLIGOPEPTIDE-BINDING PROTEIN-RELATED"/>
    <property type="match status" value="1"/>
</dbReference>
<dbReference type="EMBL" id="JBHTBR010000002">
    <property type="protein sequence ID" value="MFC7290942.1"/>
    <property type="molecule type" value="Genomic_DNA"/>
</dbReference>
<evidence type="ECO:0000256" key="4">
    <source>
        <dbReference type="ARBA" id="ARBA00022729"/>
    </source>
</evidence>
<evidence type="ECO:0000256" key="3">
    <source>
        <dbReference type="ARBA" id="ARBA00022448"/>
    </source>
</evidence>
<keyword evidence="8" id="KW-1185">Reference proteome</keyword>
<reference evidence="8" key="1">
    <citation type="journal article" date="2019" name="Int. J. Syst. Evol. Microbiol.">
        <title>The Global Catalogue of Microorganisms (GCM) 10K type strain sequencing project: providing services to taxonomists for standard genome sequencing and annotation.</title>
        <authorList>
            <consortium name="The Broad Institute Genomics Platform"/>
            <consortium name="The Broad Institute Genome Sequencing Center for Infectious Disease"/>
            <person name="Wu L."/>
            <person name="Ma J."/>
        </authorList>
    </citation>
    <scope>NUCLEOTIDE SEQUENCE [LARGE SCALE GENOMIC DNA]</scope>
    <source>
        <strain evidence="8">CCUG 51308</strain>
    </source>
</reference>
<evidence type="ECO:0000313" key="8">
    <source>
        <dbReference type="Proteomes" id="UP001596492"/>
    </source>
</evidence>
<dbReference type="CDD" id="cd08504">
    <property type="entry name" value="PBP2_OppA"/>
    <property type="match status" value="1"/>
</dbReference>
<organism evidence="7 8">
    <name type="scientific">Hirschia litorea</name>
    <dbReference type="NCBI Taxonomy" id="1199156"/>
    <lineage>
        <taxon>Bacteria</taxon>
        <taxon>Pseudomonadati</taxon>
        <taxon>Pseudomonadota</taxon>
        <taxon>Alphaproteobacteria</taxon>
        <taxon>Hyphomonadales</taxon>
        <taxon>Hyphomonadaceae</taxon>
        <taxon>Hirschia</taxon>
    </lineage>
</organism>
<accession>A0ABW2IJD3</accession>
<comment type="similarity">
    <text evidence="2">Belongs to the bacterial solute-binding protein 5 family.</text>
</comment>
<sequence>MTFKKSLMASLMMSAMLGVSACGGSDGAREDETTLFRGITAKPDTMDPQKAEGTWENDIIGDMFIGLFTENEIAEAVPGMAADWDISDDGLVWTFKLRDANWSDGTPVTADDFVYSWRRVLDPKTSGAAYASLLYVLKNAQQVNAGKLGVEELGVKAIDAKTLEVRLEYPAPYLPGVLKHYVSFPVPKHVIETHGNKWTQPANIVVNGAYKLADWRIGDFMRSEKNTAFFDAQNVCFNQVVYYPYSDDDAVIRMAQTGKIDMNGSFPSARRAELEKSMPGWVRVYPGLSTDYVAINLQVKPFDDQRVRQALAMAIDREYITQEVMGAGQLPVYGFVPEGMSGYPEGAHFNWMGLTRPERLVKAKELLEAAGFGPDKPLKFEYLFRSTRENPKAAPVLQANWSDIAEWVQPDIRRVETRVLYNQLQQADFVTSDAAWVADFNDPYNYLYLLESATGVLNYGRYVNTEYDALLKASQMERDPVKRSAILKQAEKMILDDAAVIPLWNTGNQYLVNPNVTGWKPNPERIHRTRYMCRETTPEGGEG</sequence>